<dbReference type="Proteomes" id="UP000305233">
    <property type="component" value="Unassembled WGS sequence"/>
</dbReference>
<organism evidence="5 6">
    <name type="scientific">Arthrobacter echini</name>
    <dbReference type="NCBI Taxonomy" id="1529066"/>
    <lineage>
        <taxon>Bacteria</taxon>
        <taxon>Bacillati</taxon>
        <taxon>Actinomycetota</taxon>
        <taxon>Actinomycetes</taxon>
        <taxon>Micrococcales</taxon>
        <taxon>Micrococcaceae</taxon>
        <taxon>Arthrobacter</taxon>
    </lineage>
</organism>
<evidence type="ECO:0000259" key="3">
    <source>
        <dbReference type="Pfam" id="PF13231"/>
    </source>
</evidence>
<dbReference type="Pfam" id="PF13231">
    <property type="entry name" value="PMT_2"/>
    <property type="match status" value="1"/>
</dbReference>
<feature type="region of interest" description="Disordered" evidence="2">
    <location>
        <begin position="1"/>
        <end position="29"/>
    </location>
</feature>
<keyword evidence="1" id="KW-0812">Transmembrane</keyword>
<feature type="domain" description="Glycosyltransferase RgtA/B/C/D-like" evidence="3">
    <location>
        <begin position="128"/>
        <end position="222"/>
    </location>
</feature>
<dbReference type="EMBL" id="SSWH01000002">
    <property type="protein sequence ID" value="THJ67871.1"/>
    <property type="molecule type" value="Genomic_DNA"/>
</dbReference>
<gene>
    <name evidence="5" type="ORF">E8P82_03295</name>
</gene>
<dbReference type="InterPro" id="IPR027005">
    <property type="entry name" value="PMT-like"/>
</dbReference>
<dbReference type="OrthoDB" id="9776737at2"/>
<keyword evidence="1" id="KW-1133">Transmembrane helix</keyword>
<evidence type="ECO:0000259" key="4">
    <source>
        <dbReference type="Pfam" id="PF16192"/>
    </source>
</evidence>
<proteinExistence type="inferred from homology"/>
<dbReference type="UniPathway" id="UPA00378"/>
<feature type="transmembrane region" description="Helical" evidence="1">
    <location>
        <begin position="177"/>
        <end position="195"/>
    </location>
</feature>
<evidence type="ECO:0000256" key="2">
    <source>
        <dbReference type="SAM" id="MobiDB-lite"/>
    </source>
</evidence>
<name>A0A4S5E881_9MICC</name>
<evidence type="ECO:0000256" key="1">
    <source>
        <dbReference type="RuleBase" id="RU367007"/>
    </source>
</evidence>
<keyword evidence="1" id="KW-1003">Cell membrane</keyword>
<keyword evidence="1" id="KW-0472">Membrane</keyword>
<feature type="transmembrane region" description="Helical" evidence="1">
    <location>
        <begin position="315"/>
        <end position="336"/>
    </location>
</feature>
<feature type="transmembrane region" description="Helical" evidence="1">
    <location>
        <begin position="149"/>
        <end position="170"/>
    </location>
</feature>
<accession>A0A4S5E881</accession>
<comment type="similarity">
    <text evidence="1">Belongs to the glycosyltransferase 39 family.</text>
</comment>
<dbReference type="InterPro" id="IPR032421">
    <property type="entry name" value="PMT_4TMC"/>
</dbReference>
<reference evidence="5 6" key="1">
    <citation type="submission" date="2019-04" db="EMBL/GenBank/DDBJ databases">
        <authorList>
            <person name="Liu Q."/>
            <person name="Xin Y.-H."/>
        </authorList>
    </citation>
    <scope>NUCLEOTIDE SEQUENCE [LARGE SCALE GENOMIC DNA]</scope>
    <source>
        <strain evidence="5 6">AM23</strain>
    </source>
</reference>
<comment type="function">
    <text evidence="1">Protein O-mannosyltransferase that catalyzes the transfer of a single mannose residue from a polyprenol phospho-mannosyl lipidic donor to the hydroxyl group of selected serine and threonine residues in acceptor proteins.</text>
</comment>
<feature type="transmembrane region" description="Helical" evidence="1">
    <location>
        <begin position="508"/>
        <end position="528"/>
    </location>
</feature>
<feature type="domain" description="Protein O-mannosyl-transferase C-terminal four TM" evidence="4">
    <location>
        <begin position="365"/>
        <end position="550"/>
    </location>
</feature>
<feature type="transmembrane region" description="Helical" evidence="1">
    <location>
        <begin position="450"/>
        <end position="467"/>
    </location>
</feature>
<feature type="transmembrane region" description="Helical" evidence="1">
    <location>
        <begin position="426"/>
        <end position="443"/>
    </location>
</feature>
<dbReference type="GO" id="GO:0005886">
    <property type="term" value="C:plasma membrane"/>
    <property type="evidence" value="ECO:0007669"/>
    <property type="project" value="UniProtKB-SubCell"/>
</dbReference>
<comment type="subcellular location">
    <subcellularLocation>
        <location evidence="1">Cell membrane</location>
    </subcellularLocation>
</comment>
<feature type="transmembrane region" description="Helical" evidence="1">
    <location>
        <begin position="201"/>
        <end position="219"/>
    </location>
</feature>
<sequence>MTRRYHDNVSHAAVQPRRDPAQQSGSRVLDPRRAFTEAALRIRLLGPVSHAGWPRWILPLLMAVLGGVLRFVRLDEPGSLVFDETYYVKDAYSLLRSGYEREWPEDADESFAAGDPDVLLDSADYVVHPPVGKWMIAFGMALFGSDNAFGWRFSAALVGTLSVLLIALVAQRMFGSAILGAAAGLLLAVDGHHLVESRTSLLDIFLSFWLLAAFAALLVDRDDGRRRLARRLAALAATSGIGVPPRRQLMYGPFLGLRWWRLVAGICLGLALGTKWSALPFIAAFGLLSVAWDLSARRIAGVHRWMLGGVVRDGLLAFVSIVPVALATYLATWTGWFRSTDAYDRQWAQQHPSALWGWLPDGVRSLAEYHRSAYSFHRGLGSDHPYEAGPLSWLVVGRPTSFYYEKPQGCGAEACSQAVTVLGNPLIWWSAALSLLVLLFSWLGRRDWRAAAILTGVAAGYLPWFLYPERTTFYFYAVSFEPFLILALTYCLGLVLGAPGADGARRTWGVVLVGLFLAAAVVLSAYFLPIWTAEIIPYEQWRMRMWLPSWI</sequence>
<dbReference type="GO" id="GO:0004169">
    <property type="term" value="F:dolichyl-phosphate-mannose-protein mannosyltransferase activity"/>
    <property type="evidence" value="ECO:0007669"/>
    <property type="project" value="UniProtKB-UniRule"/>
</dbReference>
<keyword evidence="1" id="KW-0328">Glycosyltransferase</keyword>
<dbReference type="PANTHER" id="PTHR10050:SF46">
    <property type="entry name" value="PROTEIN O-MANNOSYL-TRANSFERASE 2"/>
    <property type="match status" value="1"/>
</dbReference>
<keyword evidence="1 5" id="KW-0808">Transferase</keyword>
<dbReference type="EC" id="2.4.1.-" evidence="1"/>
<dbReference type="Pfam" id="PF16192">
    <property type="entry name" value="PMT_4TMC"/>
    <property type="match status" value="1"/>
</dbReference>
<dbReference type="GO" id="GO:0012505">
    <property type="term" value="C:endomembrane system"/>
    <property type="evidence" value="ECO:0007669"/>
    <property type="project" value="UniProtKB-SubCell"/>
</dbReference>
<protein>
    <recommendedName>
        <fullName evidence="1">Polyprenol-phosphate-mannose--protein mannosyltransferase</fullName>
        <ecNumber evidence="1">2.4.1.-</ecNumber>
    </recommendedName>
</protein>
<keyword evidence="6" id="KW-1185">Reference proteome</keyword>
<comment type="pathway">
    <text evidence="1">Protein modification; protein glycosylation.</text>
</comment>
<evidence type="ECO:0000313" key="6">
    <source>
        <dbReference type="Proteomes" id="UP000305233"/>
    </source>
</evidence>
<comment type="caution">
    <text evidence="5">The sequence shown here is derived from an EMBL/GenBank/DDBJ whole genome shotgun (WGS) entry which is preliminary data.</text>
</comment>
<dbReference type="PANTHER" id="PTHR10050">
    <property type="entry name" value="DOLICHYL-PHOSPHATE-MANNOSE--PROTEIN MANNOSYLTRANSFERASE"/>
    <property type="match status" value="1"/>
</dbReference>
<feature type="transmembrane region" description="Helical" evidence="1">
    <location>
        <begin position="473"/>
        <end position="496"/>
    </location>
</feature>
<evidence type="ECO:0000313" key="5">
    <source>
        <dbReference type="EMBL" id="THJ67871.1"/>
    </source>
</evidence>
<dbReference type="InterPro" id="IPR038731">
    <property type="entry name" value="RgtA/B/C-like"/>
</dbReference>
<dbReference type="AlphaFoldDB" id="A0A4S5E881"/>
<feature type="transmembrane region" description="Helical" evidence="1">
    <location>
        <begin position="53"/>
        <end position="72"/>
    </location>
</feature>